<keyword evidence="9" id="KW-0963">Cytoplasm</keyword>
<keyword evidence="2 9" id="KW-0055">Arginine biosynthesis</keyword>
<name>A0A059XSD7_9BACT</name>
<dbReference type="UniPathway" id="UPA00068">
    <property type="reaction ID" value="UER00107"/>
</dbReference>
<dbReference type="GO" id="GO:0005737">
    <property type="term" value="C:cytoplasm"/>
    <property type="evidence" value="ECO:0007669"/>
    <property type="project" value="UniProtKB-SubCell"/>
</dbReference>
<evidence type="ECO:0000256" key="4">
    <source>
        <dbReference type="ARBA" id="ARBA00022679"/>
    </source>
</evidence>
<evidence type="ECO:0000313" key="11">
    <source>
        <dbReference type="EMBL" id="AIA29980.1"/>
    </source>
</evidence>
<evidence type="ECO:0000256" key="2">
    <source>
        <dbReference type="ARBA" id="ARBA00022571"/>
    </source>
</evidence>
<dbReference type="NCBIfam" id="TIGR00761">
    <property type="entry name" value="argB"/>
    <property type="match status" value="1"/>
</dbReference>
<evidence type="ECO:0000256" key="1">
    <source>
        <dbReference type="ARBA" id="ARBA00004828"/>
    </source>
</evidence>
<dbReference type="InterPro" id="IPR036393">
    <property type="entry name" value="AceGlu_kinase-like_sf"/>
</dbReference>
<comment type="subcellular location">
    <subcellularLocation>
        <location evidence="9">Cytoplasm</location>
    </subcellularLocation>
</comment>
<keyword evidence="3 9" id="KW-0028">Amino-acid biosynthesis</keyword>
<organism evidence="11 12">
    <name type="scientific">Leptospirillum ferriphilum YSK</name>
    <dbReference type="NCBI Taxonomy" id="1441628"/>
    <lineage>
        <taxon>Bacteria</taxon>
        <taxon>Pseudomonadati</taxon>
        <taxon>Nitrospirota</taxon>
        <taxon>Nitrospiria</taxon>
        <taxon>Nitrospirales</taxon>
        <taxon>Nitrospiraceae</taxon>
        <taxon>Leptospirillum</taxon>
    </lineage>
</organism>
<dbReference type="CDD" id="cd04250">
    <property type="entry name" value="AAK_NAGK-C"/>
    <property type="match status" value="1"/>
</dbReference>
<comment type="pathway">
    <text evidence="1 9">Amino-acid biosynthesis; L-arginine biosynthesis; N(2)-acetyl-L-ornithine from L-glutamate: step 2/4.</text>
</comment>
<reference evidence="12" key="1">
    <citation type="submission" date="2014-02" db="EMBL/GenBank/DDBJ databases">
        <title>Complete genome sequence and comparative genomic analysis of the nitrogen-fixing bacterium Leptospirillum ferriphilum YSK.</title>
        <authorList>
            <person name="Guo X."/>
            <person name="Yin H."/>
            <person name="Liang Y."/>
            <person name="Hu Q."/>
            <person name="Ma L."/>
            <person name="Xiao Y."/>
            <person name="Zhang X."/>
            <person name="Qiu G."/>
            <person name="Liu X."/>
        </authorList>
    </citation>
    <scope>NUCLEOTIDE SEQUENCE [LARGE SCALE GENOMIC DNA]</scope>
    <source>
        <strain evidence="12">YSK</strain>
    </source>
</reference>
<evidence type="ECO:0000256" key="5">
    <source>
        <dbReference type="ARBA" id="ARBA00022741"/>
    </source>
</evidence>
<sequence>MLEDSQTKARILIEALPYIRAFSGKTFVIKYGGSTRGKDGEDSDRTLDQSFADDLVLLVHIGIRPVVVHGGGPDITRMMDRMGLPSRFVDGLRVTDREGMEVVEMVLSGKINRELVTLVQKRGGRAVGLAGRDGNLLVGERKNPDLGFVGRVRSVNTEVLDLLDRHRYVTIVAPVGVDDDGNPLNINADEAASEIAGALKAEKLIMMTDTPGVLGGDKRLIPSLTPSRVRELLSDGTIHGGMVPKISGCLKALDMGVRKAHIIDGRIPHALLLEIFTPEGVGTEIRRDQA</sequence>
<dbReference type="Gene3D" id="3.40.1160.10">
    <property type="entry name" value="Acetylglutamate kinase-like"/>
    <property type="match status" value="1"/>
</dbReference>
<feature type="domain" description="Aspartate/glutamate/uridylate kinase" evidence="10">
    <location>
        <begin position="25"/>
        <end position="264"/>
    </location>
</feature>
<feature type="binding site" evidence="9">
    <location>
        <begin position="71"/>
        <end position="72"/>
    </location>
    <ligand>
        <name>substrate</name>
    </ligand>
</feature>
<accession>A0A059XSD7</accession>
<dbReference type="InterPro" id="IPR004662">
    <property type="entry name" value="AcgluKinase_fam"/>
</dbReference>
<dbReference type="PANTHER" id="PTHR23342:SF0">
    <property type="entry name" value="N-ACETYLGLUTAMATE SYNTHASE, MITOCHONDRIAL"/>
    <property type="match status" value="1"/>
</dbReference>
<dbReference type="RefSeq" id="WP_038504389.1">
    <property type="nucleotide sequence ID" value="NZ_CP007243.1"/>
</dbReference>
<dbReference type="SUPFAM" id="SSF53633">
    <property type="entry name" value="Carbamate kinase-like"/>
    <property type="match status" value="1"/>
</dbReference>
<keyword evidence="12" id="KW-1185">Reference proteome</keyword>
<dbReference type="OrthoDB" id="9803155at2"/>
<dbReference type="GO" id="GO:0005524">
    <property type="term" value="F:ATP binding"/>
    <property type="evidence" value="ECO:0007669"/>
    <property type="project" value="UniProtKB-UniRule"/>
</dbReference>
<keyword evidence="7 9" id="KW-0067">ATP-binding</keyword>
<dbReference type="HAMAP" id="MF_00082">
    <property type="entry name" value="ArgB"/>
    <property type="match status" value="1"/>
</dbReference>
<dbReference type="EMBL" id="CP007243">
    <property type="protein sequence ID" value="AIA29980.1"/>
    <property type="molecule type" value="Genomic_DNA"/>
</dbReference>
<proteinExistence type="inferred from homology"/>
<dbReference type="HOGENOM" id="CLU_053680_0_0_0"/>
<evidence type="ECO:0000259" key="10">
    <source>
        <dbReference type="Pfam" id="PF00696"/>
    </source>
</evidence>
<evidence type="ECO:0000256" key="8">
    <source>
        <dbReference type="ARBA" id="ARBA00048141"/>
    </source>
</evidence>
<keyword evidence="4 9" id="KW-0808">Transferase</keyword>
<dbReference type="InterPro" id="IPR041727">
    <property type="entry name" value="NAGK-C"/>
</dbReference>
<comment type="similarity">
    <text evidence="9">Belongs to the acetylglutamate kinase family. ArgB subfamily.</text>
</comment>
<reference evidence="11 12" key="2">
    <citation type="journal article" date="2015" name="Biomed. Res. Int.">
        <title>Effects of Arsenite Resistance on the Growth and Functional Gene Expression of Leptospirillum ferriphilum and Acidithiobacillus thiooxidans in Pure Culture and Coculture.</title>
        <authorList>
            <person name="Jiang H."/>
            <person name="Liang Y."/>
            <person name="Yin H."/>
            <person name="Xiao Y."/>
            <person name="Guo X."/>
            <person name="Xu Y."/>
            <person name="Hu Q."/>
            <person name="Liu H."/>
            <person name="Liu X."/>
        </authorList>
    </citation>
    <scope>NUCLEOTIDE SEQUENCE [LARGE SCALE GENOMIC DNA]</scope>
    <source>
        <strain evidence="11 12">YSK</strain>
    </source>
</reference>
<dbReference type="InterPro" id="IPR001048">
    <property type="entry name" value="Asp/Glu/Uridylate_kinase"/>
</dbReference>
<dbReference type="PIRSF" id="PIRSF000728">
    <property type="entry name" value="NAGK"/>
    <property type="match status" value="1"/>
</dbReference>
<evidence type="ECO:0000256" key="9">
    <source>
        <dbReference type="HAMAP-Rule" id="MF_00082"/>
    </source>
</evidence>
<dbReference type="GO" id="GO:0042450">
    <property type="term" value="P:L-arginine biosynthetic process via ornithine"/>
    <property type="evidence" value="ECO:0007669"/>
    <property type="project" value="UniProtKB-UniRule"/>
</dbReference>
<comment type="function">
    <text evidence="9">Catalyzes the ATP-dependent phosphorylation of N-acetyl-L-glutamate.</text>
</comment>
<dbReference type="Pfam" id="PF00696">
    <property type="entry name" value="AA_kinase"/>
    <property type="match status" value="1"/>
</dbReference>
<protein>
    <recommendedName>
        <fullName evidence="9">Acetylglutamate kinase</fullName>
        <ecNumber evidence="9">2.7.2.8</ecNumber>
    </recommendedName>
    <alternativeName>
        <fullName evidence="9">N-acetyl-L-glutamate 5-phosphotransferase</fullName>
    </alternativeName>
    <alternativeName>
        <fullName evidence="9">NAG kinase</fullName>
        <shortName evidence="9">NAGK</shortName>
    </alternativeName>
</protein>
<comment type="catalytic activity">
    <reaction evidence="8 9">
        <text>N-acetyl-L-glutamate + ATP = N-acetyl-L-glutamyl 5-phosphate + ADP</text>
        <dbReference type="Rhea" id="RHEA:14629"/>
        <dbReference type="ChEBI" id="CHEBI:30616"/>
        <dbReference type="ChEBI" id="CHEBI:44337"/>
        <dbReference type="ChEBI" id="CHEBI:57936"/>
        <dbReference type="ChEBI" id="CHEBI:456216"/>
        <dbReference type="EC" id="2.7.2.8"/>
    </reaction>
</comment>
<dbReference type="PANTHER" id="PTHR23342">
    <property type="entry name" value="N-ACETYLGLUTAMATE SYNTHASE"/>
    <property type="match status" value="1"/>
</dbReference>
<dbReference type="EC" id="2.7.2.8" evidence="9"/>
<feature type="site" description="Transition state stabilizer" evidence="9">
    <location>
        <position position="245"/>
    </location>
</feature>
<dbReference type="KEGG" id="lfp:Y981_01535"/>
<dbReference type="AlphaFoldDB" id="A0A059XSD7"/>
<dbReference type="GO" id="GO:0003991">
    <property type="term" value="F:acetylglutamate kinase activity"/>
    <property type="evidence" value="ECO:0007669"/>
    <property type="project" value="UniProtKB-UniRule"/>
</dbReference>
<evidence type="ECO:0000256" key="7">
    <source>
        <dbReference type="ARBA" id="ARBA00022840"/>
    </source>
</evidence>
<dbReference type="Proteomes" id="UP000027059">
    <property type="component" value="Chromosome"/>
</dbReference>
<evidence type="ECO:0000256" key="6">
    <source>
        <dbReference type="ARBA" id="ARBA00022777"/>
    </source>
</evidence>
<evidence type="ECO:0000256" key="3">
    <source>
        <dbReference type="ARBA" id="ARBA00022605"/>
    </source>
</evidence>
<keyword evidence="6 9" id="KW-0418">Kinase</keyword>
<evidence type="ECO:0000313" key="12">
    <source>
        <dbReference type="Proteomes" id="UP000027059"/>
    </source>
</evidence>
<keyword evidence="5 9" id="KW-0547">Nucleotide-binding</keyword>
<gene>
    <name evidence="9" type="primary">argB</name>
    <name evidence="11" type="ORF">Y981_01535</name>
</gene>
<feature type="binding site" evidence="9">
    <location>
        <position position="185"/>
    </location>
    <ligand>
        <name>substrate</name>
    </ligand>
</feature>
<feature type="site" description="Transition state stabilizer" evidence="9">
    <location>
        <position position="30"/>
    </location>
</feature>
<dbReference type="InterPro" id="IPR037528">
    <property type="entry name" value="ArgB"/>
</dbReference>
<dbReference type="FunFam" id="3.40.1160.10:FF:000004">
    <property type="entry name" value="Acetylglutamate kinase"/>
    <property type="match status" value="1"/>
</dbReference>
<feature type="binding site" evidence="9">
    <location>
        <position position="93"/>
    </location>
    <ligand>
        <name>substrate</name>
    </ligand>
</feature>